<sequence length="90" mass="9780">MKKLLLIALLAATGCSSAPKGEHYTVKIFEDGVITLPEYASMNMWDQAKFENLFNSPANQAAIAKIQGTVLPTINQIKVSTKVTTKVVVK</sequence>
<evidence type="ECO:0000313" key="3">
    <source>
        <dbReference type="Proteomes" id="UP000316416"/>
    </source>
</evidence>
<feature type="chain" id="PRO_5045383631" evidence="1">
    <location>
        <begin position="19"/>
        <end position="90"/>
    </location>
</feature>
<proteinExistence type="predicted"/>
<name>A0ABX6V750_9GAMM</name>
<dbReference type="RefSeq" id="WP_195873046.1">
    <property type="nucleotide sequence ID" value="NZ_CP045503.2"/>
</dbReference>
<accession>A0ABX6V750</accession>
<dbReference type="Proteomes" id="UP000316416">
    <property type="component" value="Chromosome"/>
</dbReference>
<keyword evidence="1" id="KW-0732">Signal</keyword>
<dbReference type="PROSITE" id="PS51257">
    <property type="entry name" value="PROKAR_LIPOPROTEIN"/>
    <property type="match status" value="1"/>
</dbReference>
<protein>
    <submittedName>
        <fullName evidence="2">Uncharacterized protein</fullName>
    </submittedName>
</protein>
<feature type="signal peptide" evidence="1">
    <location>
        <begin position="1"/>
        <end position="18"/>
    </location>
</feature>
<evidence type="ECO:0000256" key="1">
    <source>
        <dbReference type="SAM" id="SignalP"/>
    </source>
</evidence>
<reference evidence="2" key="1">
    <citation type="submission" date="2021-07" db="EMBL/GenBank/DDBJ databases">
        <title>Shewanella sp. YLB-07 whole genome sequence.</title>
        <authorList>
            <person name="Yu L."/>
        </authorList>
    </citation>
    <scope>NUCLEOTIDE SEQUENCE</scope>
    <source>
        <strain evidence="2">YLB-08</strain>
    </source>
</reference>
<evidence type="ECO:0000313" key="2">
    <source>
        <dbReference type="EMBL" id="QPG58442.1"/>
    </source>
</evidence>
<gene>
    <name evidence="2" type="ORF">FM038_014060</name>
</gene>
<organism evidence="2 3">
    <name type="scientific">Shewanella eurypsychrophilus</name>
    <dbReference type="NCBI Taxonomy" id="2593656"/>
    <lineage>
        <taxon>Bacteria</taxon>
        <taxon>Pseudomonadati</taxon>
        <taxon>Pseudomonadota</taxon>
        <taxon>Gammaproteobacteria</taxon>
        <taxon>Alteromonadales</taxon>
        <taxon>Shewanellaceae</taxon>
        <taxon>Shewanella</taxon>
    </lineage>
</organism>
<dbReference type="EMBL" id="CP045503">
    <property type="protein sequence ID" value="QPG58442.1"/>
    <property type="molecule type" value="Genomic_DNA"/>
</dbReference>
<keyword evidence="3" id="KW-1185">Reference proteome</keyword>